<evidence type="ECO:0000313" key="1">
    <source>
        <dbReference type="EMBL" id="XDV70666.1"/>
    </source>
</evidence>
<dbReference type="AlphaFoldDB" id="A0AB39YLK8"/>
<reference evidence="1" key="1">
    <citation type="submission" date="2024-07" db="EMBL/GenBank/DDBJ databases">
        <authorList>
            <person name="Li J."/>
            <person name="Wei H."/>
            <person name="Ma J."/>
        </authorList>
    </citation>
    <scope>NUCLEOTIDE SEQUENCE</scope>
    <source>
        <strain evidence="1">AMU7</strain>
    </source>
</reference>
<protein>
    <submittedName>
        <fullName evidence="1">Uncharacterized protein</fullName>
    </submittedName>
</protein>
<name>A0AB39YLK8_9MICC</name>
<sequence>MMIPARVTMTVIWNAEDGQEEERGFVVYGLVDPGRWLGSSFPLDRWPTGTEVAETRLYGESWEVMLWDVKISEFPHEPEWTEAVHATLKTVIDAGCRLAWISSAGYPFVDPPYLFLAEDMSGSVFAALTSTGEFFCPLDPDKPIRAITDDRLALLREHGRGLADAAS</sequence>
<dbReference type="EMBL" id="CP165735">
    <property type="protein sequence ID" value="XDV70666.1"/>
    <property type="molecule type" value="Genomic_DNA"/>
</dbReference>
<accession>A0AB39YLK8</accession>
<gene>
    <name evidence="1" type="ORF">ABQM86_17125</name>
</gene>
<dbReference type="RefSeq" id="WP_369745065.1">
    <property type="nucleotide sequence ID" value="NZ_CP165735.1"/>
</dbReference>
<organism evidence="1">
    <name type="scientific">Paenarthrobacter sp. AMU7</name>
    <dbReference type="NCBI Taxonomy" id="3162492"/>
    <lineage>
        <taxon>Bacteria</taxon>
        <taxon>Bacillati</taxon>
        <taxon>Actinomycetota</taxon>
        <taxon>Actinomycetes</taxon>
        <taxon>Micrococcales</taxon>
        <taxon>Micrococcaceae</taxon>
        <taxon>Paenarthrobacter</taxon>
    </lineage>
</organism>
<proteinExistence type="predicted"/>